<organism evidence="1 2">
    <name type="scientific">Rhynchophorus ferrugineus</name>
    <name type="common">Red palm weevil</name>
    <name type="synonym">Curculio ferrugineus</name>
    <dbReference type="NCBI Taxonomy" id="354439"/>
    <lineage>
        <taxon>Eukaryota</taxon>
        <taxon>Metazoa</taxon>
        <taxon>Ecdysozoa</taxon>
        <taxon>Arthropoda</taxon>
        <taxon>Hexapoda</taxon>
        <taxon>Insecta</taxon>
        <taxon>Pterygota</taxon>
        <taxon>Neoptera</taxon>
        <taxon>Endopterygota</taxon>
        <taxon>Coleoptera</taxon>
        <taxon>Polyphaga</taxon>
        <taxon>Cucujiformia</taxon>
        <taxon>Curculionidae</taxon>
        <taxon>Dryophthorinae</taxon>
        <taxon>Rhynchophorus</taxon>
    </lineage>
</organism>
<protein>
    <submittedName>
        <fullName evidence="1">Uncharacterized protein</fullName>
    </submittedName>
</protein>
<dbReference type="Proteomes" id="UP000625711">
    <property type="component" value="Unassembled WGS sequence"/>
</dbReference>
<accession>A0A834MG77</accession>
<dbReference type="AlphaFoldDB" id="A0A834MG77"/>
<proteinExistence type="predicted"/>
<keyword evidence="2" id="KW-1185">Reference proteome</keyword>
<sequence length="131" mass="14603">MRKLLLPILRLDIIRSGGSPLTDKSPLKTVFTTIIRTPWHLPVTDPQASSLVRSASEILIEDPAIQPQPTAASKAIFMTSTALHFINFMRRDYLHHVLVLCANDWRGMDCGHDSRNNEDSVSINQGSVARV</sequence>
<evidence type="ECO:0000313" key="2">
    <source>
        <dbReference type="Proteomes" id="UP000625711"/>
    </source>
</evidence>
<dbReference type="EMBL" id="JAACXV010000149">
    <property type="protein sequence ID" value="KAF7282941.1"/>
    <property type="molecule type" value="Genomic_DNA"/>
</dbReference>
<gene>
    <name evidence="1" type="ORF">GWI33_001751</name>
</gene>
<comment type="caution">
    <text evidence="1">The sequence shown here is derived from an EMBL/GenBank/DDBJ whole genome shotgun (WGS) entry which is preliminary data.</text>
</comment>
<name>A0A834MG77_RHYFE</name>
<evidence type="ECO:0000313" key="1">
    <source>
        <dbReference type="EMBL" id="KAF7282941.1"/>
    </source>
</evidence>
<reference evidence="1" key="1">
    <citation type="submission" date="2020-08" db="EMBL/GenBank/DDBJ databases">
        <title>Genome sequencing and assembly of the red palm weevil Rhynchophorus ferrugineus.</title>
        <authorList>
            <person name="Dias G.B."/>
            <person name="Bergman C.M."/>
            <person name="Manee M."/>
        </authorList>
    </citation>
    <scope>NUCLEOTIDE SEQUENCE</scope>
    <source>
        <strain evidence="1">AA-2017</strain>
        <tissue evidence="1">Whole larva</tissue>
    </source>
</reference>